<reference evidence="1 2" key="1">
    <citation type="journal article" date="2018" name="Mol. Plant">
        <title>The genome of Artemisia annua provides insight into the evolution of Asteraceae family and artemisinin biosynthesis.</title>
        <authorList>
            <person name="Shen Q."/>
            <person name="Zhang L."/>
            <person name="Liao Z."/>
            <person name="Wang S."/>
            <person name="Yan T."/>
            <person name="Shi P."/>
            <person name="Liu M."/>
            <person name="Fu X."/>
            <person name="Pan Q."/>
            <person name="Wang Y."/>
            <person name="Lv Z."/>
            <person name="Lu X."/>
            <person name="Zhang F."/>
            <person name="Jiang W."/>
            <person name="Ma Y."/>
            <person name="Chen M."/>
            <person name="Hao X."/>
            <person name="Li L."/>
            <person name="Tang Y."/>
            <person name="Lv G."/>
            <person name="Zhou Y."/>
            <person name="Sun X."/>
            <person name="Brodelius P.E."/>
            <person name="Rose J.K.C."/>
            <person name="Tang K."/>
        </authorList>
    </citation>
    <scope>NUCLEOTIDE SEQUENCE [LARGE SCALE GENOMIC DNA]</scope>
    <source>
        <strain evidence="2">cv. Huhao1</strain>
        <tissue evidence="1">Leaf</tissue>
    </source>
</reference>
<dbReference type="AlphaFoldDB" id="A0A2U1NA81"/>
<protein>
    <submittedName>
        <fullName evidence="1">HAD-like domain-containing protein</fullName>
    </submittedName>
</protein>
<name>A0A2U1NA81_ARTAN</name>
<comment type="caution">
    <text evidence="1">The sequence shown here is derived from an EMBL/GenBank/DDBJ whole genome shotgun (WGS) entry which is preliminary data.</text>
</comment>
<dbReference type="Proteomes" id="UP000245207">
    <property type="component" value="Unassembled WGS sequence"/>
</dbReference>
<dbReference type="GO" id="GO:0005886">
    <property type="term" value="C:plasma membrane"/>
    <property type="evidence" value="ECO:0007669"/>
    <property type="project" value="TreeGrafter"/>
</dbReference>
<evidence type="ECO:0000313" key="1">
    <source>
        <dbReference type="EMBL" id="PWA70398.1"/>
    </source>
</evidence>
<organism evidence="1 2">
    <name type="scientific">Artemisia annua</name>
    <name type="common">Sweet wormwood</name>
    <dbReference type="NCBI Taxonomy" id="35608"/>
    <lineage>
        <taxon>Eukaryota</taxon>
        <taxon>Viridiplantae</taxon>
        <taxon>Streptophyta</taxon>
        <taxon>Embryophyta</taxon>
        <taxon>Tracheophyta</taxon>
        <taxon>Spermatophyta</taxon>
        <taxon>Magnoliopsida</taxon>
        <taxon>eudicotyledons</taxon>
        <taxon>Gunneridae</taxon>
        <taxon>Pentapetalae</taxon>
        <taxon>asterids</taxon>
        <taxon>campanulids</taxon>
        <taxon>Asterales</taxon>
        <taxon>Asteraceae</taxon>
        <taxon>Asteroideae</taxon>
        <taxon>Anthemideae</taxon>
        <taxon>Artemisiinae</taxon>
        <taxon>Artemisia</taxon>
    </lineage>
</organism>
<proteinExistence type="predicted"/>
<sequence>MNFGYNSTVGQNIEIMQISSHPITELNKGAVNLGETCIRGFNFKDVRFTNNTWLHGLDVGDILMFLRLMDFCHTSIPITDEQSGSNKLTYEAKSPEEGYTTNGVLANGAWKELCVGDVTMNPDGEANLKIKRCMGCTLYFDDAVKFNKFKGTIRCEDPNPNIYSFVGNLGLGDEGKAYKYPISPSQILLYDSKLQNTECIYGVLIFTGRDTKVARIQ</sequence>
<dbReference type="OrthoDB" id="377733at2759"/>
<dbReference type="STRING" id="35608.A0A2U1NA81"/>
<gene>
    <name evidence="1" type="ORF">CTI12_AA289410</name>
</gene>
<dbReference type="GO" id="GO:0140326">
    <property type="term" value="F:ATPase-coupled intramembrane lipid transporter activity"/>
    <property type="evidence" value="ECO:0007669"/>
    <property type="project" value="TreeGrafter"/>
</dbReference>
<dbReference type="EMBL" id="PKPP01003249">
    <property type="protein sequence ID" value="PWA70398.1"/>
    <property type="molecule type" value="Genomic_DNA"/>
</dbReference>
<accession>A0A2U1NA81</accession>
<dbReference type="GO" id="GO:0045332">
    <property type="term" value="P:phospholipid translocation"/>
    <property type="evidence" value="ECO:0007669"/>
    <property type="project" value="TreeGrafter"/>
</dbReference>
<dbReference type="PANTHER" id="PTHR24092">
    <property type="entry name" value="PROBABLE PHOSPHOLIPID-TRANSPORTING ATPASE"/>
    <property type="match status" value="1"/>
</dbReference>
<dbReference type="PANTHER" id="PTHR24092:SF157">
    <property type="entry name" value="PHOSPHOLIPID-TRANSPORTING ATPASE"/>
    <property type="match status" value="1"/>
</dbReference>
<evidence type="ECO:0000313" key="2">
    <source>
        <dbReference type="Proteomes" id="UP000245207"/>
    </source>
</evidence>
<keyword evidence="2" id="KW-1185">Reference proteome</keyword>